<evidence type="ECO:0000313" key="1">
    <source>
        <dbReference type="EMBL" id="GAJ15087.1"/>
    </source>
</evidence>
<comment type="caution">
    <text evidence="1">The sequence shown here is derived from an EMBL/GenBank/DDBJ whole genome shotgun (WGS) entry which is preliminary data.</text>
</comment>
<feature type="non-terminal residue" evidence="1">
    <location>
        <position position="1"/>
    </location>
</feature>
<accession>X1VCP6</accession>
<gene>
    <name evidence="1" type="ORF">S12H4_48071</name>
</gene>
<dbReference type="AlphaFoldDB" id="X1VCP6"/>
<reference evidence="1" key="1">
    <citation type="journal article" date="2014" name="Front. Microbiol.">
        <title>High frequency of phylogenetically diverse reductive dehalogenase-homologous genes in deep subseafloor sedimentary metagenomes.</title>
        <authorList>
            <person name="Kawai M."/>
            <person name="Futagami T."/>
            <person name="Toyoda A."/>
            <person name="Takaki Y."/>
            <person name="Nishi S."/>
            <person name="Hori S."/>
            <person name="Arai W."/>
            <person name="Tsubouchi T."/>
            <person name="Morono Y."/>
            <person name="Uchiyama I."/>
            <person name="Ito T."/>
            <person name="Fujiyama A."/>
            <person name="Inagaki F."/>
            <person name="Takami H."/>
        </authorList>
    </citation>
    <scope>NUCLEOTIDE SEQUENCE</scope>
    <source>
        <strain evidence="1">Expedition CK06-06</strain>
    </source>
</reference>
<dbReference type="EMBL" id="BARW01029996">
    <property type="protein sequence ID" value="GAJ15087.1"/>
    <property type="molecule type" value="Genomic_DNA"/>
</dbReference>
<sequence length="168" mass="19104">FKIEVDEEGIYRIGYDEIIDAGLDPGQFDPMTMKIYTAAFDLLPRNVIDSFEDSLIEVPVYVQGEDDYSFDEGDYLIFYGFPANHFMPDSEVGWFENGYARNNVYWFTFGGDYGERMERIDAAWNGATPDTIVSEILHIEEDISNPTRSGTGTGCFSHCTNCTAFHSY</sequence>
<name>X1VCP6_9ZZZZ</name>
<organism evidence="1">
    <name type="scientific">marine sediment metagenome</name>
    <dbReference type="NCBI Taxonomy" id="412755"/>
    <lineage>
        <taxon>unclassified sequences</taxon>
        <taxon>metagenomes</taxon>
        <taxon>ecological metagenomes</taxon>
    </lineage>
</organism>
<evidence type="ECO:0008006" key="2">
    <source>
        <dbReference type="Google" id="ProtNLM"/>
    </source>
</evidence>
<protein>
    <recommendedName>
        <fullName evidence="2">Gingipain propeptide domain-containing protein</fullName>
    </recommendedName>
</protein>
<proteinExistence type="predicted"/>